<dbReference type="EMBL" id="UZAH01026937">
    <property type="protein sequence ID" value="VDO86935.1"/>
    <property type="molecule type" value="Genomic_DNA"/>
</dbReference>
<dbReference type="Proteomes" id="UP000050761">
    <property type="component" value="Unassembled WGS sequence"/>
</dbReference>
<reference evidence="3" key="2">
    <citation type="submission" date="2019-09" db="UniProtKB">
        <authorList>
            <consortium name="WormBaseParasite"/>
        </authorList>
    </citation>
    <scope>IDENTIFICATION</scope>
</reference>
<dbReference type="OrthoDB" id="10462507at2759"/>
<sequence length="103" mass="11910">MIRNGCARKCSEFIPPSPSAIFNGVVRRDSSPSHQPLLDKRRYSSVDGVRSLNDRYHDRYSPFKRKSFKRRTEDLLNVIAANECERFLEDTSYALPEKNSDIS</sequence>
<evidence type="ECO:0000313" key="2">
    <source>
        <dbReference type="Proteomes" id="UP000050761"/>
    </source>
</evidence>
<proteinExistence type="predicted"/>
<dbReference type="WBParaSite" id="HPBE_0001095901-mRNA-1">
    <property type="protein sequence ID" value="HPBE_0001095901-mRNA-1"/>
    <property type="gene ID" value="HPBE_0001095901"/>
</dbReference>
<gene>
    <name evidence="1" type="ORF">HPBE_LOCUS10960</name>
</gene>
<dbReference type="AlphaFoldDB" id="A0A183FSM2"/>
<reference evidence="1 2" key="1">
    <citation type="submission" date="2018-11" db="EMBL/GenBank/DDBJ databases">
        <authorList>
            <consortium name="Pathogen Informatics"/>
        </authorList>
    </citation>
    <scope>NUCLEOTIDE SEQUENCE [LARGE SCALE GENOMIC DNA]</scope>
</reference>
<evidence type="ECO:0000313" key="3">
    <source>
        <dbReference type="WBParaSite" id="HPBE_0001095901-mRNA-1"/>
    </source>
</evidence>
<name>A0A183FSM2_HELPZ</name>
<accession>A0A183FSM2</accession>
<evidence type="ECO:0000313" key="1">
    <source>
        <dbReference type="EMBL" id="VDO86935.1"/>
    </source>
</evidence>
<organism evidence="2 3">
    <name type="scientific">Heligmosomoides polygyrus</name>
    <name type="common">Parasitic roundworm</name>
    <dbReference type="NCBI Taxonomy" id="6339"/>
    <lineage>
        <taxon>Eukaryota</taxon>
        <taxon>Metazoa</taxon>
        <taxon>Ecdysozoa</taxon>
        <taxon>Nematoda</taxon>
        <taxon>Chromadorea</taxon>
        <taxon>Rhabditida</taxon>
        <taxon>Rhabditina</taxon>
        <taxon>Rhabditomorpha</taxon>
        <taxon>Strongyloidea</taxon>
        <taxon>Heligmosomidae</taxon>
        <taxon>Heligmosomoides</taxon>
    </lineage>
</organism>
<accession>A0A3P8CRA2</accession>
<protein>
    <submittedName>
        <fullName evidence="1 3">Uncharacterized protein</fullName>
    </submittedName>
</protein>
<keyword evidence="2" id="KW-1185">Reference proteome</keyword>